<evidence type="ECO:0000313" key="3">
    <source>
        <dbReference type="Proteomes" id="UP001344632"/>
    </source>
</evidence>
<dbReference type="Proteomes" id="UP001344632">
    <property type="component" value="Unassembled WGS sequence"/>
</dbReference>
<dbReference type="CDD" id="cd06587">
    <property type="entry name" value="VOC"/>
    <property type="match status" value="1"/>
</dbReference>
<dbReference type="Pfam" id="PF00903">
    <property type="entry name" value="Glyoxalase"/>
    <property type="match status" value="1"/>
</dbReference>
<evidence type="ECO:0000259" key="1">
    <source>
        <dbReference type="PROSITE" id="PS51819"/>
    </source>
</evidence>
<dbReference type="InterPro" id="IPR037523">
    <property type="entry name" value="VOC_core"/>
</dbReference>
<comment type="caution">
    <text evidence="2">The sequence shown here is derived from an EMBL/GenBank/DDBJ whole genome shotgun (WGS) entry which is preliminary data.</text>
</comment>
<organism evidence="2 3">
    <name type="scientific">Paenibacillus dokdonensis</name>
    <dbReference type="NCBI Taxonomy" id="2567944"/>
    <lineage>
        <taxon>Bacteria</taxon>
        <taxon>Bacillati</taxon>
        <taxon>Bacillota</taxon>
        <taxon>Bacilli</taxon>
        <taxon>Bacillales</taxon>
        <taxon>Paenibacillaceae</taxon>
        <taxon>Paenibacillus</taxon>
    </lineage>
</organism>
<dbReference type="Gene3D" id="3.10.180.10">
    <property type="entry name" value="2,3-Dihydroxybiphenyl 1,2-Dioxygenase, domain 1"/>
    <property type="match status" value="1"/>
</dbReference>
<proteinExistence type="predicted"/>
<feature type="domain" description="VOC" evidence="1">
    <location>
        <begin position="9"/>
        <end position="132"/>
    </location>
</feature>
<protein>
    <submittedName>
        <fullName evidence="2">VOC family protein</fullName>
    </submittedName>
</protein>
<gene>
    <name evidence="2" type="ORF">P4H66_01480</name>
</gene>
<keyword evidence="3" id="KW-1185">Reference proteome</keyword>
<dbReference type="SUPFAM" id="SSF54593">
    <property type="entry name" value="Glyoxalase/Bleomycin resistance protein/Dihydroxybiphenyl dioxygenase"/>
    <property type="match status" value="1"/>
</dbReference>
<dbReference type="InterPro" id="IPR029068">
    <property type="entry name" value="Glyas_Bleomycin-R_OHBP_Dase"/>
</dbReference>
<reference evidence="2 3" key="1">
    <citation type="submission" date="2023-03" db="EMBL/GenBank/DDBJ databases">
        <title>Bacillus Genome Sequencing.</title>
        <authorList>
            <person name="Dunlap C."/>
        </authorList>
    </citation>
    <scope>NUCLEOTIDE SEQUENCE [LARGE SCALE GENOMIC DNA]</scope>
    <source>
        <strain evidence="2 3">BD-525</strain>
    </source>
</reference>
<dbReference type="RefSeq" id="WP_326085216.1">
    <property type="nucleotide sequence ID" value="NZ_JARLKZ010000002.1"/>
</dbReference>
<evidence type="ECO:0000313" key="2">
    <source>
        <dbReference type="EMBL" id="MEC0238543.1"/>
    </source>
</evidence>
<dbReference type="PROSITE" id="PS51819">
    <property type="entry name" value="VOC"/>
    <property type="match status" value="1"/>
</dbReference>
<name>A0ABU6GGE6_9BACL</name>
<sequence>MTHSFSFLRIGYVYMPTTRIDKSIAWYTEHLDFKLMDKFEDRGSLLAVLHHPHLNSIAMLLIETHDKQQLEITRNSKPFPVMALNCADIKYTYDKLKNAGVAVEELHTLGEGEAKYFYFRDPEGNLLEAAWSKWDPQDEIKDHFK</sequence>
<accession>A0ABU6GGE6</accession>
<dbReference type="InterPro" id="IPR004360">
    <property type="entry name" value="Glyas_Fos-R_dOase_dom"/>
</dbReference>
<dbReference type="EMBL" id="JARLKZ010000002">
    <property type="protein sequence ID" value="MEC0238543.1"/>
    <property type="molecule type" value="Genomic_DNA"/>
</dbReference>